<dbReference type="Pfam" id="PF00400">
    <property type="entry name" value="WD40"/>
    <property type="match status" value="8"/>
</dbReference>
<feature type="region of interest" description="Disordered" evidence="8">
    <location>
        <begin position="21"/>
        <end position="52"/>
    </location>
</feature>
<dbReference type="SMART" id="SM00320">
    <property type="entry name" value="WD40"/>
    <property type="match status" value="8"/>
</dbReference>
<keyword evidence="1 7" id="KW-0853">WD repeat</keyword>
<dbReference type="PROSITE" id="PS50294">
    <property type="entry name" value="WD_REPEATS_REGION"/>
    <property type="match status" value="7"/>
</dbReference>
<dbReference type="SUPFAM" id="SSF52540">
    <property type="entry name" value="P-loop containing nucleoside triphosphate hydrolases"/>
    <property type="match status" value="1"/>
</dbReference>
<dbReference type="InterPro" id="IPR031359">
    <property type="entry name" value="NACHT_N"/>
</dbReference>
<evidence type="ECO:0000313" key="11">
    <source>
        <dbReference type="Proteomes" id="UP000024376"/>
    </source>
</evidence>
<dbReference type="InterPro" id="IPR027417">
    <property type="entry name" value="P-loop_NTPase"/>
</dbReference>
<dbReference type="GO" id="GO:0005634">
    <property type="term" value="C:nucleus"/>
    <property type="evidence" value="ECO:0007669"/>
    <property type="project" value="TreeGrafter"/>
</dbReference>
<evidence type="ECO:0000256" key="7">
    <source>
        <dbReference type="PROSITE-ProRule" id="PRU00221"/>
    </source>
</evidence>
<keyword evidence="2" id="KW-0677">Repeat</keyword>
<evidence type="ECO:0000256" key="8">
    <source>
        <dbReference type="SAM" id="MobiDB-lite"/>
    </source>
</evidence>
<dbReference type="InterPro" id="IPR007111">
    <property type="entry name" value="NACHT_NTPase"/>
</dbReference>
<sequence>MSFKERLRRWFRRLIPQKGQISVQQKLEKQDGQNEPASTPTPPVKASIASSAPTDLTESLWDQAYDELKNSNAALVEAYEKILSRKLNGQGFATPVTAADGNIIAQDNPQKRRGQMLQLIQAGLDKTAGEAKIKQAIGSVLSAKDIISDAIQAVPQAALAWTGLCVALEVVQNPIAATEANRRGIEIVLKNVDWYSELSSVVLEKNDNERGLSGIRQELKIQVVKLYVLLLSYQIRSVCSYYRDRVLELLRDIASLDDWKADIKAIEEAELGVRHKIKTYAELKTASDLDKLVNHASTKEDKQCIQDLRITDPLDDKRRIEQTKGGLSRELYCWILENPEYQQWRDSDENRLLWIKGDPGKGKTMLLCGIIDELNQQPSRSGLVSYFFCQATDQNLNNATAVLRGLIFMLVRQQPSLVSHVRRRYDQAGGKLFEGANTWFALSDIFTTMLQDPALKGAYLVVDALDECVSDQQQLLDLIILASGTEARVKWIMSSRNEFRIEERLKHAEQKVELSLEVELNAQSIATAVKLYIEDKLQKLSDAKGYNEVTQERVRNYLLKNANNTFLWVALVCQNLEKHALLEACDMLEAFPKGLESLYGRITQQVLKKDGRYANLCKQILMVMMSVYRPITLRELGSMAEINQEFSDDVGYLTDAVALCGSFLTIREDTIYFVHQSAKDYLSKNEGAIFESRLKDIHQTMVSLSLQAMTKILRKNIYALPWTGLLSDDGIDMPSPDPLSAIRYSCVHWVDHLCKGSTVEAYLEDKGPVDVFLREHLLHWLEALGLLHQVPIEIAPLQVYSSALVCSPTQSLVRKTFHREIPSWIQNRPAVEDNWSPCLQTLEGHASTVESVAFSTDLMQIASGSGDRTIKVWDITTGACIQTLEGHTHTVCAVAFTADSRRIVSGSDDKTIKIWDLATGACHRTLRGHTDGVQNIALLENDQIASTSQDATIKIWDMETGSCLQTLKGHTDWVTSVAPLAGGLVASGGRDRTIKIWDVATGYCHETLEGHTGSVTSLVTLANGQLISGSGDKTVRLWDIATRTCIRDKRVKLWDVETGACVRTFEGHSDWIYSVAASADGRRIASGSYDKTVRIWDTATGQCARTLDGHRDWVRAVALSRDGQLVASGSFGGRIMIYNEASHSHRTLGDHGRDIASVAISPDGLYALSGADNNTIKVWHIATGKCVHKSDVHAEWGAQLSFDPTMNYRICSNLGGYIDLDPPSLEAKSEDGSEQVQSSRPPTPPLSSVMFRGYGIERRDGREEWIRKDGKPLFWLPPEYRSWYSAVSGSTVAVVVGRTRVAFFKFSEAGPES</sequence>
<dbReference type="CDD" id="cd00200">
    <property type="entry name" value="WD40"/>
    <property type="match status" value="1"/>
</dbReference>
<evidence type="ECO:0000256" key="5">
    <source>
        <dbReference type="ARBA" id="ARBA00039789"/>
    </source>
</evidence>
<dbReference type="InterPro" id="IPR056884">
    <property type="entry name" value="NPHP3-like_N"/>
</dbReference>
<dbReference type="InterPro" id="IPR001680">
    <property type="entry name" value="WD40_rpt"/>
</dbReference>
<dbReference type="Pfam" id="PF17100">
    <property type="entry name" value="NACHT_N"/>
    <property type="match status" value="1"/>
</dbReference>
<evidence type="ECO:0000313" key="10">
    <source>
        <dbReference type="EMBL" id="ETS02079.1"/>
    </source>
</evidence>
<keyword evidence="3" id="KW-0175">Coiled coil</keyword>
<dbReference type="PROSITE" id="PS50837">
    <property type="entry name" value="NACHT"/>
    <property type="match status" value="1"/>
</dbReference>
<dbReference type="InterPro" id="IPR036322">
    <property type="entry name" value="WD40_repeat_dom_sf"/>
</dbReference>
<feature type="domain" description="NACHT" evidence="9">
    <location>
        <begin position="351"/>
        <end position="505"/>
    </location>
</feature>
<dbReference type="KEGG" id="trr:M419DRAFT_78933"/>
<feature type="region of interest" description="Disordered" evidence="8">
    <location>
        <begin position="1224"/>
        <end position="1247"/>
    </location>
</feature>
<organism evidence="10 11">
    <name type="scientific">Hypocrea jecorina (strain ATCC 56765 / BCRC 32924 / NRRL 11460 / Rut C-30)</name>
    <name type="common">Trichoderma reesei</name>
    <dbReference type="NCBI Taxonomy" id="1344414"/>
    <lineage>
        <taxon>Eukaryota</taxon>
        <taxon>Fungi</taxon>
        <taxon>Dikarya</taxon>
        <taxon>Ascomycota</taxon>
        <taxon>Pezizomycotina</taxon>
        <taxon>Sordariomycetes</taxon>
        <taxon>Hypocreomycetidae</taxon>
        <taxon>Hypocreales</taxon>
        <taxon>Hypocreaceae</taxon>
        <taxon>Trichoderma</taxon>
    </lineage>
</organism>
<dbReference type="InterPro" id="IPR015943">
    <property type="entry name" value="WD40/YVTN_repeat-like_dom_sf"/>
</dbReference>
<feature type="repeat" description="WD" evidence="7">
    <location>
        <begin position="842"/>
        <end position="883"/>
    </location>
</feature>
<dbReference type="PRINTS" id="PR00320">
    <property type="entry name" value="GPROTEINBRPT"/>
</dbReference>
<dbReference type="OrthoDB" id="538223at2759"/>
<evidence type="ECO:0000256" key="1">
    <source>
        <dbReference type="ARBA" id="ARBA00022574"/>
    </source>
</evidence>
<dbReference type="SUPFAM" id="SSF50978">
    <property type="entry name" value="WD40 repeat-like"/>
    <property type="match status" value="2"/>
</dbReference>
<name>A0A024S9Q8_HYPJR</name>
<dbReference type="GO" id="GO:1990234">
    <property type="term" value="C:transferase complex"/>
    <property type="evidence" value="ECO:0007669"/>
    <property type="project" value="UniProtKB-ARBA"/>
</dbReference>
<feature type="repeat" description="WD" evidence="7">
    <location>
        <begin position="1065"/>
        <end position="1106"/>
    </location>
</feature>
<evidence type="ECO:0000259" key="9">
    <source>
        <dbReference type="PROSITE" id="PS50837"/>
    </source>
</evidence>
<dbReference type="Gene3D" id="3.40.50.300">
    <property type="entry name" value="P-loop containing nucleotide triphosphate hydrolases"/>
    <property type="match status" value="1"/>
</dbReference>
<dbReference type="InterPro" id="IPR019775">
    <property type="entry name" value="WD40_repeat_CS"/>
</dbReference>
<feature type="repeat" description="WD" evidence="7">
    <location>
        <begin position="1148"/>
        <end position="1189"/>
    </location>
</feature>
<evidence type="ECO:0000256" key="4">
    <source>
        <dbReference type="ARBA" id="ARBA00038415"/>
    </source>
</evidence>
<feature type="repeat" description="WD" evidence="7">
    <location>
        <begin position="884"/>
        <end position="925"/>
    </location>
</feature>
<evidence type="ECO:0000256" key="6">
    <source>
        <dbReference type="ARBA" id="ARBA00043913"/>
    </source>
</evidence>
<dbReference type="FunFam" id="3.40.50.300:FF:001638">
    <property type="entry name" value="NACHT and WD40 domain protein"/>
    <property type="match status" value="1"/>
</dbReference>
<dbReference type="PROSITE" id="PS50082">
    <property type="entry name" value="WD_REPEATS_2"/>
    <property type="match status" value="8"/>
</dbReference>
<dbReference type="Pfam" id="PF24883">
    <property type="entry name" value="NPHP3_N"/>
    <property type="match status" value="1"/>
</dbReference>
<accession>A0A024S9Q8</accession>
<feature type="repeat" description="WD" evidence="7">
    <location>
        <begin position="1008"/>
        <end position="1048"/>
    </location>
</feature>
<dbReference type="Proteomes" id="UP000024376">
    <property type="component" value="Unassembled WGS sequence"/>
</dbReference>
<evidence type="ECO:0000256" key="2">
    <source>
        <dbReference type="ARBA" id="ARBA00022737"/>
    </source>
</evidence>
<gene>
    <name evidence="10" type="ORF">M419DRAFT_78933</name>
</gene>
<feature type="repeat" description="WD" evidence="7">
    <location>
        <begin position="1107"/>
        <end position="1139"/>
    </location>
</feature>
<feature type="repeat" description="WD" evidence="7">
    <location>
        <begin position="926"/>
        <end position="966"/>
    </location>
</feature>
<dbReference type="PANTHER" id="PTHR22847:SF637">
    <property type="entry name" value="WD REPEAT DOMAIN 5B"/>
    <property type="match status" value="1"/>
</dbReference>
<dbReference type="EMBL" id="KI911146">
    <property type="protein sequence ID" value="ETS02079.1"/>
    <property type="molecule type" value="Genomic_DNA"/>
</dbReference>
<comment type="function">
    <text evidence="6">Involved in mitochondrial fission. Acts as an adapter protein required to form mitochondrial fission complexes. Formation of these complexes is required to promote constriction and fission of the mitochondrial compartment at a late step in mitochondrial division.</text>
</comment>
<protein>
    <recommendedName>
        <fullName evidence="5">Mitochondrial division protein 1</fullName>
    </recommendedName>
</protein>
<evidence type="ECO:0000256" key="3">
    <source>
        <dbReference type="ARBA" id="ARBA00023054"/>
    </source>
</evidence>
<proteinExistence type="inferred from homology"/>
<feature type="repeat" description="WD" evidence="7">
    <location>
        <begin position="967"/>
        <end position="1007"/>
    </location>
</feature>
<dbReference type="PANTHER" id="PTHR22847">
    <property type="entry name" value="WD40 REPEAT PROTEIN"/>
    <property type="match status" value="1"/>
</dbReference>
<dbReference type="PROSITE" id="PS00678">
    <property type="entry name" value="WD_REPEATS_1"/>
    <property type="match status" value="6"/>
</dbReference>
<dbReference type="HOGENOM" id="CLU_000288_6_16_1"/>
<dbReference type="Gene3D" id="2.130.10.10">
    <property type="entry name" value="YVTN repeat-like/Quinoprotein amine dehydrogenase"/>
    <property type="match status" value="4"/>
</dbReference>
<dbReference type="InterPro" id="IPR020472">
    <property type="entry name" value="WD40_PAC1"/>
</dbReference>
<comment type="similarity">
    <text evidence="4">Belongs to the WD repeat MDV1/CAF4 family.</text>
</comment>
<reference evidence="11" key="1">
    <citation type="journal article" date="2013" name="Ind. Biotechnol.">
        <title>Comparative genomics analysis of Trichoderma reesei strains.</title>
        <authorList>
            <person name="Koike H."/>
            <person name="Aerts A."/>
            <person name="LaButti K."/>
            <person name="Grigoriev I.V."/>
            <person name="Baker S.E."/>
        </authorList>
    </citation>
    <scope>NUCLEOTIDE SEQUENCE [LARGE SCALE GENOMIC DNA]</scope>
    <source>
        <strain evidence="11">ATCC 56765 / BCRC 32924 / NRRL 11460 / Rut C-30</strain>
    </source>
</reference>